<dbReference type="OrthoDB" id="2570531at2"/>
<evidence type="ECO:0000313" key="2">
    <source>
        <dbReference type="Proteomes" id="UP000238312"/>
    </source>
</evidence>
<protein>
    <recommendedName>
        <fullName evidence="3">Phosphotransferase family enzyme</fullName>
    </recommendedName>
</protein>
<gene>
    <name evidence="1" type="ORF">B0I32_106217</name>
</gene>
<reference evidence="1 2" key="1">
    <citation type="submission" date="2018-03" db="EMBL/GenBank/DDBJ databases">
        <title>Genomic Encyclopedia of Type Strains, Phase III (KMG-III): the genomes of soil and plant-associated and newly described type strains.</title>
        <authorList>
            <person name="Whitman W."/>
        </authorList>
    </citation>
    <scope>NUCLEOTIDE SEQUENCE [LARGE SCALE GENOMIC DNA]</scope>
    <source>
        <strain evidence="1 2">CGMCC 4.7104</strain>
    </source>
</reference>
<dbReference type="Proteomes" id="UP000238312">
    <property type="component" value="Unassembled WGS sequence"/>
</dbReference>
<evidence type="ECO:0008006" key="3">
    <source>
        <dbReference type="Google" id="ProtNLM"/>
    </source>
</evidence>
<dbReference type="AlphaFoldDB" id="A0A2T0N2A7"/>
<name>A0A2T0N2A7_9ACTN</name>
<evidence type="ECO:0000313" key="1">
    <source>
        <dbReference type="EMBL" id="PRX66081.1"/>
    </source>
</evidence>
<organism evidence="1 2">
    <name type="scientific">Nonomuraea fuscirosea</name>
    <dbReference type="NCBI Taxonomy" id="1291556"/>
    <lineage>
        <taxon>Bacteria</taxon>
        <taxon>Bacillati</taxon>
        <taxon>Actinomycetota</taxon>
        <taxon>Actinomycetes</taxon>
        <taxon>Streptosporangiales</taxon>
        <taxon>Streptosporangiaceae</taxon>
        <taxon>Nonomuraea</taxon>
    </lineage>
</organism>
<accession>A0A2T0N2A7</accession>
<sequence length="273" mass="29768">MALTRVNWEDLPAGTRQAVEKHTGRVRSARTVSEGWNSAVAMLVTSYSGTVFVKGLRQTYARRWTQDAEWMISPYVAGVGGRVAPRALWRVEEDGWDLLGFEAVEGRHAVYEPGSADLPRLMHTMTRLGKIRCPDLPLKSAEDRWRPYVTEPEHAAWFAGPALLHTDYNPLNVLISGSRALLIDWAWATQGAGWIDPACLVIRLIAGGHSATQAESAVSGLPAWQQAPAEGLALFAAASVRVWGEVAEASSASWTARMADAACAWQAHRALAV</sequence>
<dbReference type="InterPro" id="IPR011009">
    <property type="entry name" value="Kinase-like_dom_sf"/>
</dbReference>
<dbReference type="RefSeq" id="WP_106239619.1">
    <property type="nucleotide sequence ID" value="NZ_PVNG01000006.1"/>
</dbReference>
<keyword evidence="2" id="KW-1185">Reference proteome</keyword>
<dbReference type="EMBL" id="PVNG01000006">
    <property type="protein sequence ID" value="PRX66081.1"/>
    <property type="molecule type" value="Genomic_DNA"/>
</dbReference>
<comment type="caution">
    <text evidence="1">The sequence shown here is derived from an EMBL/GenBank/DDBJ whole genome shotgun (WGS) entry which is preliminary data.</text>
</comment>
<dbReference type="SUPFAM" id="SSF56112">
    <property type="entry name" value="Protein kinase-like (PK-like)"/>
    <property type="match status" value="1"/>
</dbReference>
<proteinExistence type="predicted"/>